<comment type="caution">
    <text evidence="2">The sequence shown here is derived from an EMBL/GenBank/DDBJ whole genome shotgun (WGS) entry which is preliminary data.</text>
</comment>
<reference evidence="2 3" key="1">
    <citation type="journal article" date="2018" name="G3 (Bethesda)">
        <title>Phylogenetic and Phylogenomic Definition of Rhizopus Species.</title>
        <authorList>
            <person name="Gryganskyi A.P."/>
            <person name="Golan J."/>
            <person name="Dolatabadi S."/>
            <person name="Mondo S."/>
            <person name="Robb S."/>
            <person name="Idnurm A."/>
            <person name="Muszewska A."/>
            <person name="Steczkiewicz K."/>
            <person name="Masonjones S."/>
            <person name="Liao H.L."/>
            <person name="Gajdeczka M.T."/>
            <person name="Anike F."/>
            <person name="Vuek A."/>
            <person name="Anishchenko I.M."/>
            <person name="Voigt K."/>
            <person name="de Hoog G.S."/>
            <person name="Smith M.E."/>
            <person name="Heitman J."/>
            <person name="Vilgalys R."/>
            <person name="Stajich J.E."/>
        </authorList>
    </citation>
    <scope>NUCLEOTIDE SEQUENCE [LARGE SCALE GENOMIC DNA]</scope>
    <source>
        <strain evidence="2 3">LSU 92-RS-03</strain>
    </source>
</reference>
<gene>
    <name evidence="2" type="ORF">CU098_013194</name>
</gene>
<dbReference type="EMBL" id="PJQM01000474">
    <property type="protein sequence ID" value="RCI05124.1"/>
    <property type="molecule type" value="Genomic_DNA"/>
</dbReference>
<dbReference type="Proteomes" id="UP000253551">
    <property type="component" value="Unassembled WGS sequence"/>
</dbReference>
<feature type="compositionally biased region" description="Acidic residues" evidence="1">
    <location>
        <begin position="47"/>
        <end position="61"/>
    </location>
</feature>
<name>A0A367KSE2_RHIST</name>
<proteinExistence type="predicted"/>
<organism evidence="2 3">
    <name type="scientific">Rhizopus stolonifer</name>
    <name type="common">Rhizopus nigricans</name>
    <dbReference type="NCBI Taxonomy" id="4846"/>
    <lineage>
        <taxon>Eukaryota</taxon>
        <taxon>Fungi</taxon>
        <taxon>Fungi incertae sedis</taxon>
        <taxon>Mucoromycota</taxon>
        <taxon>Mucoromycotina</taxon>
        <taxon>Mucoromycetes</taxon>
        <taxon>Mucorales</taxon>
        <taxon>Mucorineae</taxon>
        <taxon>Rhizopodaceae</taxon>
        <taxon>Rhizopus</taxon>
    </lineage>
</organism>
<accession>A0A367KSE2</accession>
<evidence type="ECO:0000256" key="1">
    <source>
        <dbReference type="SAM" id="MobiDB-lite"/>
    </source>
</evidence>
<evidence type="ECO:0000313" key="2">
    <source>
        <dbReference type="EMBL" id="RCI05124.1"/>
    </source>
</evidence>
<evidence type="ECO:0000313" key="3">
    <source>
        <dbReference type="Proteomes" id="UP000253551"/>
    </source>
</evidence>
<feature type="compositionally biased region" description="Basic and acidic residues" evidence="1">
    <location>
        <begin position="62"/>
        <end position="77"/>
    </location>
</feature>
<keyword evidence="3" id="KW-1185">Reference proteome</keyword>
<protein>
    <submittedName>
        <fullName evidence="2">Uncharacterized protein</fullName>
    </submittedName>
</protein>
<feature type="region of interest" description="Disordered" evidence="1">
    <location>
        <begin position="46"/>
        <end position="77"/>
    </location>
</feature>
<sequence>MKASRLSFASRFADLIASEKFMKKAGNIVEVCEQLAEGKIIQLVQCDDGEVEEDEENEEGEESNKGEFDKDDKEFIE</sequence>
<dbReference type="AlphaFoldDB" id="A0A367KSE2"/>